<feature type="domain" description="PAC" evidence="2">
    <location>
        <begin position="213"/>
        <end position="265"/>
    </location>
</feature>
<dbReference type="SMART" id="SM00267">
    <property type="entry name" value="GGDEF"/>
    <property type="match status" value="1"/>
</dbReference>
<dbReference type="Gene3D" id="3.30.450.20">
    <property type="entry name" value="PAS domain"/>
    <property type="match status" value="2"/>
</dbReference>
<evidence type="ECO:0000259" key="1">
    <source>
        <dbReference type="PROSITE" id="PS50112"/>
    </source>
</evidence>
<dbReference type="PROSITE" id="PS50113">
    <property type="entry name" value="PAC"/>
    <property type="match status" value="1"/>
</dbReference>
<proteinExistence type="predicted"/>
<dbReference type="InterPro" id="IPR029787">
    <property type="entry name" value="Nucleotide_cyclase"/>
</dbReference>
<sequence>MLLTLLTSAGMLSFLALLAMLMHRERHARKQLAQYQALAERLHEGVLQVERDGRISWHNSAAARLLGHGNAALVGKHLADCLPQLSGMVAYTPQRCGLSDSGQSNRPAMEALRIGPAAGDSGILLVQPDTKASRSSEDAERFKRSQYFARIGTWDWRIDSDELYWSDAIYGMFGYQVGQVTPSYPLFCASVHPDDQAQVRAGELRCIETGENHDEEYRVVWPDGTQRWLRETGNVVKDADGRAVRMMGVVRDITEEKAWARELYQLAHHDPLTGLPNRLVFEAHLAKSLDRARRHNARVALVFIDLNGFKAINDQYGHAVGDRVLVATGTRLSRTLRQSDTLARIGGDEFVAILEDFAESRPLEDEARAVAEKILTALSKAIQIGSTAHHTGASLGIAVFPEHASNMDRLIHTADMAMYEAKRSGNNQYRLGGDLVTQPQTS</sequence>
<dbReference type="InterPro" id="IPR000700">
    <property type="entry name" value="PAS-assoc_C"/>
</dbReference>
<dbReference type="EC" id="2.7.7.65" evidence="4"/>
<dbReference type="InterPro" id="IPR052155">
    <property type="entry name" value="Biofilm_reg_signaling"/>
</dbReference>
<dbReference type="CDD" id="cd01949">
    <property type="entry name" value="GGDEF"/>
    <property type="match status" value="1"/>
</dbReference>
<dbReference type="CDD" id="cd00130">
    <property type="entry name" value="PAS"/>
    <property type="match status" value="2"/>
</dbReference>
<dbReference type="Gene3D" id="3.30.70.270">
    <property type="match status" value="1"/>
</dbReference>
<accession>A0ABY5H796</accession>
<protein>
    <submittedName>
        <fullName evidence="4">Diguanylate cyclase</fullName>
        <ecNumber evidence="4">2.7.7.65</ecNumber>
    </submittedName>
</protein>
<keyword evidence="4" id="KW-0808">Transferase</keyword>
<dbReference type="InterPro" id="IPR000160">
    <property type="entry name" value="GGDEF_dom"/>
</dbReference>
<dbReference type="Gene3D" id="2.10.70.100">
    <property type="match status" value="1"/>
</dbReference>
<dbReference type="Pfam" id="PF08447">
    <property type="entry name" value="PAS_3"/>
    <property type="match status" value="1"/>
</dbReference>
<dbReference type="SMART" id="SM00086">
    <property type="entry name" value="PAC"/>
    <property type="match status" value="1"/>
</dbReference>
<dbReference type="InterPro" id="IPR043128">
    <property type="entry name" value="Rev_trsase/Diguanyl_cyclase"/>
</dbReference>
<dbReference type="GO" id="GO:0052621">
    <property type="term" value="F:diguanylate cyclase activity"/>
    <property type="evidence" value="ECO:0007669"/>
    <property type="project" value="UniProtKB-EC"/>
</dbReference>
<dbReference type="InterPro" id="IPR013655">
    <property type="entry name" value="PAS_fold_3"/>
</dbReference>
<dbReference type="PANTHER" id="PTHR44757">
    <property type="entry name" value="DIGUANYLATE CYCLASE DGCP"/>
    <property type="match status" value="1"/>
</dbReference>
<dbReference type="InterPro" id="IPR035965">
    <property type="entry name" value="PAS-like_dom_sf"/>
</dbReference>
<dbReference type="PANTHER" id="PTHR44757:SF2">
    <property type="entry name" value="BIOFILM ARCHITECTURE MAINTENANCE PROTEIN MBAA"/>
    <property type="match status" value="1"/>
</dbReference>
<dbReference type="InterPro" id="IPR000014">
    <property type="entry name" value="PAS"/>
</dbReference>
<evidence type="ECO:0000259" key="2">
    <source>
        <dbReference type="PROSITE" id="PS50113"/>
    </source>
</evidence>
<feature type="domain" description="PAS" evidence="1">
    <location>
        <begin position="31"/>
        <end position="78"/>
    </location>
</feature>
<dbReference type="PROSITE" id="PS50887">
    <property type="entry name" value="GGDEF"/>
    <property type="match status" value="1"/>
</dbReference>
<keyword evidence="4" id="KW-0548">Nucleotidyltransferase</keyword>
<dbReference type="PROSITE" id="PS50112">
    <property type="entry name" value="PAS"/>
    <property type="match status" value="1"/>
</dbReference>
<evidence type="ECO:0000313" key="4">
    <source>
        <dbReference type="EMBL" id="UTW07944.1"/>
    </source>
</evidence>
<dbReference type="SUPFAM" id="SSF55785">
    <property type="entry name" value="PYP-like sensor domain (PAS domain)"/>
    <property type="match status" value="2"/>
</dbReference>
<organism evidence="4 5">
    <name type="scientific">Pseudomonas benzenivorans</name>
    <dbReference type="NCBI Taxonomy" id="556533"/>
    <lineage>
        <taxon>Bacteria</taxon>
        <taxon>Pseudomonadati</taxon>
        <taxon>Pseudomonadota</taxon>
        <taxon>Gammaproteobacteria</taxon>
        <taxon>Pseudomonadales</taxon>
        <taxon>Pseudomonadaceae</taxon>
        <taxon>Pseudomonas</taxon>
    </lineage>
</organism>
<name>A0ABY5H796_9PSED</name>
<evidence type="ECO:0000259" key="3">
    <source>
        <dbReference type="PROSITE" id="PS50887"/>
    </source>
</evidence>
<dbReference type="EMBL" id="CP073346">
    <property type="protein sequence ID" value="UTW07944.1"/>
    <property type="molecule type" value="Genomic_DNA"/>
</dbReference>
<dbReference type="RefSeq" id="WP_255838538.1">
    <property type="nucleotide sequence ID" value="NZ_CP073346.1"/>
</dbReference>
<dbReference type="Pfam" id="PF00990">
    <property type="entry name" value="GGDEF"/>
    <property type="match status" value="1"/>
</dbReference>
<keyword evidence="5" id="KW-1185">Reference proteome</keyword>
<dbReference type="InterPro" id="IPR013767">
    <property type="entry name" value="PAS_fold"/>
</dbReference>
<dbReference type="Proteomes" id="UP001059672">
    <property type="component" value="Chromosome"/>
</dbReference>
<dbReference type="SMART" id="SM00091">
    <property type="entry name" value="PAS"/>
    <property type="match status" value="2"/>
</dbReference>
<dbReference type="Pfam" id="PF00989">
    <property type="entry name" value="PAS"/>
    <property type="match status" value="1"/>
</dbReference>
<dbReference type="InterPro" id="IPR001610">
    <property type="entry name" value="PAC"/>
</dbReference>
<evidence type="ECO:0000313" key="5">
    <source>
        <dbReference type="Proteomes" id="UP001059672"/>
    </source>
</evidence>
<dbReference type="NCBIfam" id="TIGR00254">
    <property type="entry name" value="GGDEF"/>
    <property type="match status" value="1"/>
</dbReference>
<dbReference type="SUPFAM" id="SSF55073">
    <property type="entry name" value="Nucleotide cyclase"/>
    <property type="match status" value="1"/>
</dbReference>
<feature type="domain" description="GGDEF" evidence="3">
    <location>
        <begin position="297"/>
        <end position="434"/>
    </location>
</feature>
<gene>
    <name evidence="4" type="ORF">KDW96_00985</name>
</gene>
<dbReference type="NCBIfam" id="TIGR00229">
    <property type="entry name" value="sensory_box"/>
    <property type="match status" value="1"/>
</dbReference>
<reference evidence="4" key="1">
    <citation type="submission" date="2021-04" db="EMBL/GenBank/DDBJ databases">
        <title>Oceanospirillales bacteria with DddD are important DMSP degraders in coastal seawater.</title>
        <authorList>
            <person name="Liu J."/>
        </authorList>
    </citation>
    <scope>NUCLEOTIDE SEQUENCE</scope>
    <source>
        <strain evidence="4">D13-4</strain>
    </source>
</reference>